<organism evidence="1 2">
    <name type="scientific">Streptomyces cylindrosporus</name>
    <dbReference type="NCBI Taxonomy" id="2927583"/>
    <lineage>
        <taxon>Bacteria</taxon>
        <taxon>Bacillati</taxon>
        <taxon>Actinomycetota</taxon>
        <taxon>Actinomycetes</taxon>
        <taxon>Kitasatosporales</taxon>
        <taxon>Streptomycetaceae</taxon>
        <taxon>Streptomyces</taxon>
    </lineage>
</organism>
<dbReference type="EMBL" id="JALDAY010000016">
    <property type="protein sequence ID" value="MCI3277901.1"/>
    <property type="molecule type" value="Genomic_DNA"/>
</dbReference>
<evidence type="ECO:0000313" key="2">
    <source>
        <dbReference type="Proteomes" id="UP001165269"/>
    </source>
</evidence>
<keyword evidence="2" id="KW-1185">Reference proteome</keyword>
<sequence>MSRNDDPNAPLPGMAKDAATKWAEDYIAYVAGLAGAELLPDTARAHFEACVGANGEVADDGRYSLFYYVYSPAPATEHTRIVRELRAELPEHGYEVTGYREFQSAYASAVFRARNTTNEYRVEAETVGSGRTKPQRFSFAVRTPCMLPPGVDQQQF</sequence>
<protein>
    <submittedName>
        <fullName evidence="1">Uncharacterized protein</fullName>
    </submittedName>
</protein>
<gene>
    <name evidence="1" type="ORF">MQP27_43225</name>
</gene>
<accession>A0ABS9YMV2</accession>
<comment type="caution">
    <text evidence="1">The sequence shown here is derived from an EMBL/GenBank/DDBJ whole genome shotgun (WGS) entry which is preliminary data.</text>
</comment>
<proteinExistence type="predicted"/>
<dbReference type="RefSeq" id="WP_242775894.1">
    <property type="nucleotide sequence ID" value="NZ_JALDAY010000016.1"/>
</dbReference>
<dbReference type="Proteomes" id="UP001165269">
    <property type="component" value="Unassembled WGS sequence"/>
</dbReference>
<evidence type="ECO:0000313" key="1">
    <source>
        <dbReference type="EMBL" id="MCI3277901.1"/>
    </source>
</evidence>
<name>A0ABS9YMV2_9ACTN</name>
<reference evidence="1" key="1">
    <citation type="submission" date="2022-03" db="EMBL/GenBank/DDBJ databases">
        <title>Streptomyces 7R015 and 7R016 isolated from Barleria lupulina in Thailand.</title>
        <authorList>
            <person name="Kanchanasin P."/>
            <person name="Phongsopitanun W."/>
            <person name="Tanasupawat S."/>
        </authorList>
    </citation>
    <scope>NUCLEOTIDE SEQUENCE</scope>
    <source>
        <strain evidence="1">7R015</strain>
    </source>
</reference>